<dbReference type="EMBL" id="CAJPIZ010038574">
    <property type="protein sequence ID" value="CAG2121298.1"/>
    <property type="molecule type" value="Genomic_DNA"/>
</dbReference>
<dbReference type="AlphaFoldDB" id="A0A7R9LTK7"/>
<dbReference type="SUPFAM" id="SSF53474">
    <property type="entry name" value="alpha/beta-Hydrolases"/>
    <property type="match status" value="1"/>
</dbReference>
<evidence type="ECO:0000313" key="2">
    <source>
        <dbReference type="Proteomes" id="UP000759131"/>
    </source>
</evidence>
<name>A0A7R9LTK7_9ACAR</name>
<proteinExistence type="predicted"/>
<dbReference type="Proteomes" id="UP000759131">
    <property type="component" value="Unassembled WGS sequence"/>
</dbReference>
<protein>
    <submittedName>
        <fullName evidence="1">Uncharacterized protein</fullName>
    </submittedName>
</protein>
<sequence>MYRKFMKSWRQYLRSWYMFFFSLPTPLPEWALAGNDYFMLDYLYRTGDGRPLLADEHMEAYKYTFQHNGLTAPLNWYRANLAGRQKGSTIVVENGGRAPECPDLVNQYMRKFLTHHSL</sequence>
<reference evidence="1" key="1">
    <citation type="submission" date="2020-11" db="EMBL/GenBank/DDBJ databases">
        <authorList>
            <person name="Tran Van P."/>
        </authorList>
    </citation>
    <scope>NUCLEOTIDE SEQUENCE</scope>
</reference>
<dbReference type="InterPro" id="IPR029058">
    <property type="entry name" value="AB_hydrolase_fold"/>
</dbReference>
<gene>
    <name evidence="1" type="ORF">OSB1V03_LOCUS21244</name>
</gene>
<dbReference type="OrthoDB" id="408373at2759"/>
<evidence type="ECO:0000313" key="1">
    <source>
        <dbReference type="EMBL" id="CAD7647025.1"/>
    </source>
</evidence>
<dbReference type="EMBL" id="OC893149">
    <property type="protein sequence ID" value="CAD7647025.1"/>
    <property type="molecule type" value="Genomic_DNA"/>
</dbReference>
<dbReference type="Gene3D" id="3.40.50.1820">
    <property type="entry name" value="alpha/beta hydrolase"/>
    <property type="match status" value="1"/>
</dbReference>
<accession>A0A7R9LTK7</accession>
<organism evidence="1">
    <name type="scientific">Medioppia subpectinata</name>
    <dbReference type="NCBI Taxonomy" id="1979941"/>
    <lineage>
        <taxon>Eukaryota</taxon>
        <taxon>Metazoa</taxon>
        <taxon>Ecdysozoa</taxon>
        <taxon>Arthropoda</taxon>
        <taxon>Chelicerata</taxon>
        <taxon>Arachnida</taxon>
        <taxon>Acari</taxon>
        <taxon>Acariformes</taxon>
        <taxon>Sarcoptiformes</taxon>
        <taxon>Oribatida</taxon>
        <taxon>Brachypylina</taxon>
        <taxon>Oppioidea</taxon>
        <taxon>Oppiidae</taxon>
        <taxon>Medioppia</taxon>
    </lineage>
</organism>
<keyword evidence="2" id="KW-1185">Reference proteome</keyword>